<dbReference type="PANTHER" id="PTHR33992">
    <property type="entry name" value="RIBONUCLEASE P PROTEIN COMPONENT"/>
    <property type="match status" value="1"/>
</dbReference>
<dbReference type="GO" id="GO:0004526">
    <property type="term" value="F:ribonuclease P activity"/>
    <property type="evidence" value="ECO:0007669"/>
    <property type="project" value="UniProtKB-UniRule"/>
</dbReference>
<sequence length="116" mass="12303">MPGRLPRLTRRSEFLRAAGRGRKAARPGLVLQALPSGGPLRLGFTATKKIGGAVVRNRAKRRLREAARLTLSAEATPGWDLVLIARDATATRSFAQLLGDLRGALRQAGVPAGRGA</sequence>
<dbReference type="GO" id="GO:0030677">
    <property type="term" value="C:ribonuclease P complex"/>
    <property type="evidence" value="ECO:0007669"/>
    <property type="project" value="TreeGrafter"/>
</dbReference>
<dbReference type="GO" id="GO:0001682">
    <property type="term" value="P:tRNA 5'-leader removal"/>
    <property type="evidence" value="ECO:0007669"/>
    <property type="project" value="UniProtKB-UniRule"/>
</dbReference>
<evidence type="ECO:0000256" key="8">
    <source>
        <dbReference type="NCBIfam" id="TIGR00188"/>
    </source>
</evidence>
<evidence type="ECO:0000256" key="3">
    <source>
        <dbReference type="ARBA" id="ARBA00022722"/>
    </source>
</evidence>
<dbReference type="EC" id="3.1.26.5" evidence="7 8"/>
<evidence type="ECO:0000256" key="7">
    <source>
        <dbReference type="HAMAP-Rule" id="MF_00227"/>
    </source>
</evidence>
<dbReference type="GO" id="GO:0000049">
    <property type="term" value="F:tRNA binding"/>
    <property type="evidence" value="ECO:0007669"/>
    <property type="project" value="UniProtKB-UniRule"/>
</dbReference>
<dbReference type="GO" id="GO:0042781">
    <property type="term" value="F:3'-tRNA processing endoribonuclease activity"/>
    <property type="evidence" value="ECO:0007669"/>
    <property type="project" value="TreeGrafter"/>
</dbReference>
<dbReference type="InterPro" id="IPR020568">
    <property type="entry name" value="Ribosomal_Su5_D2-typ_SF"/>
</dbReference>
<comment type="similarity">
    <text evidence="7">Belongs to the RnpA family.</text>
</comment>
<keyword evidence="4 7" id="KW-0255">Endonuclease</keyword>
<name>A0A6J4IJE9_9PROT</name>
<dbReference type="SUPFAM" id="SSF54211">
    <property type="entry name" value="Ribosomal protein S5 domain 2-like"/>
    <property type="match status" value="1"/>
</dbReference>
<dbReference type="PANTHER" id="PTHR33992:SF1">
    <property type="entry name" value="RIBONUCLEASE P PROTEIN COMPONENT"/>
    <property type="match status" value="1"/>
</dbReference>
<dbReference type="AlphaFoldDB" id="A0A6J4IJE9"/>
<organism evidence="9">
    <name type="scientific">uncultured Acetobacteraceae bacterium</name>
    <dbReference type="NCBI Taxonomy" id="169975"/>
    <lineage>
        <taxon>Bacteria</taxon>
        <taxon>Pseudomonadati</taxon>
        <taxon>Pseudomonadota</taxon>
        <taxon>Alphaproteobacteria</taxon>
        <taxon>Acetobacterales</taxon>
        <taxon>Acetobacteraceae</taxon>
        <taxon>environmental samples</taxon>
    </lineage>
</organism>
<evidence type="ECO:0000256" key="2">
    <source>
        <dbReference type="ARBA" id="ARBA00022694"/>
    </source>
</evidence>
<evidence type="ECO:0000256" key="5">
    <source>
        <dbReference type="ARBA" id="ARBA00022801"/>
    </source>
</evidence>
<protein>
    <recommendedName>
        <fullName evidence="7 8">Ribonuclease P protein component</fullName>
        <shortName evidence="7">RNase P protein</shortName>
        <shortName evidence="7">RNaseP protein</shortName>
        <ecNumber evidence="7 8">3.1.26.5</ecNumber>
    </recommendedName>
    <alternativeName>
        <fullName evidence="7">Protein C5</fullName>
    </alternativeName>
</protein>
<comment type="function">
    <text evidence="1 7">RNaseP catalyzes the removal of the 5'-leader sequence from pre-tRNA to produce the mature 5'-terminus. It can also cleave other RNA substrates such as 4.5S RNA. The protein component plays an auxiliary but essential role in vivo by binding to the 5'-leader sequence and broadening the substrate specificity of the ribozyme.</text>
</comment>
<proteinExistence type="inferred from homology"/>
<keyword evidence="2 7" id="KW-0819">tRNA processing</keyword>
<dbReference type="Gene3D" id="3.30.230.10">
    <property type="match status" value="1"/>
</dbReference>
<evidence type="ECO:0000256" key="4">
    <source>
        <dbReference type="ARBA" id="ARBA00022759"/>
    </source>
</evidence>
<evidence type="ECO:0000256" key="1">
    <source>
        <dbReference type="ARBA" id="ARBA00002663"/>
    </source>
</evidence>
<dbReference type="NCBIfam" id="TIGR00188">
    <property type="entry name" value="rnpA"/>
    <property type="match status" value="1"/>
</dbReference>
<dbReference type="HAMAP" id="MF_00227">
    <property type="entry name" value="RNase_P"/>
    <property type="match status" value="1"/>
</dbReference>
<dbReference type="EMBL" id="CADCTG010000176">
    <property type="protein sequence ID" value="CAA9253463.1"/>
    <property type="molecule type" value="Genomic_DNA"/>
</dbReference>
<keyword evidence="6 7" id="KW-0694">RNA-binding</keyword>
<accession>A0A6J4IJE9</accession>
<dbReference type="PROSITE" id="PS00648">
    <property type="entry name" value="RIBONUCLEASE_P"/>
    <property type="match status" value="1"/>
</dbReference>
<keyword evidence="5 7" id="KW-0378">Hydrolase</keyword>
<dbReference type="Pfam" id="PF00825">
    <property type="entry name" value="Ribonuclease_P"/>
    <property type="match status" value="1"/>
</dbReference>
<evidence type="ECO:0000313" key="9">
    <source>
        <dbReference type="EMBL" id="CAA9253463.1"/>
    </source>
</evidence>
<reference evidence="9" key="1">
    <citation type="submission" date="2020-02" db="EMBL/GenBank/DDBJ databases">
        <authorList>
            <person name="Meier V. D."/>
        </authorList>
    </citation>
    <scope>NUCLEOTIDE SEQUENCE</scope>
    <source>
        <strain evidence="9">AVDCRST_MAG08</strain>
    </source>
</reference>
<dbReference type="InterPro" id="IPR000100">
    <property type="entry name" value="RNase_P"/>
</dbReference>
<gene>
    <name evidence="7" type="primary">rnpA</name>
    <name evidence="9" type="ORF">AVDCRST_MAG08-2345</name>
</gene>
<dbReference type="InterPro" id="IPR014721">
    <property type="entry name" value="Ribsml_uS5_D2-typ_fold_subgr"/>
</dbReference>
<dbReference type="InterPro" id="IPR020539">
    <property type="entry name" value="RNase_P_CS"/>
</dbReference>
<comment type="subunit">
    <text evidence="7">Consists of a catalytic RNA component (M1 or rnpB) and a protein subunit.</text>
</comment>
<comment type="catalytic activity">
    <reaction evidence="7">
        <text>Endonucleolytic cleavage of RNA, removing 5'-extranucleotides from tRNA precursor.</text>
        <dbReference type="EC" id="3.1.26.5"/>
    </reaction>
</comment>
<keyword evidence="3 7" id="KW-0540">Nuclease</keyword>
<evidence type="ECO:0000256" key="6">
    <source>
        <dbReference type="ARBA" id="ARBA00022884"/>
    </source>
</evidence>